<evidence type="ECO:0000313" key="1">
    <source>
        <dbReference type="EMBL" id="EDL76835.1"/>
    </source>
</evidence>
<name>A6I445_RAT</name>
<dbReference type="Proteomes" id="UP000234681">
    <property type="component" value="Chromosome 8"/>
</dbReference>
<protein>
    <submittedName>
        <fullName evidence="1">RCG25365</fullName>
    </submittedName>
</protein>
<evidence type="ECO:0000313" key="2">
    <source>
        <dbReference type="Proteomes" id="UP000234681"/>
    </source>
</evidence>
<proteinExistence type="predicted"/>
<reference evidence="1 2" key="1">
    <citation type="submission" date="2005-09" db="EMBL/GenBank/DDBJ databases">
        <authorList>
            <person name="Mural R.J."/>
            <person name="Li P.W."/>
            <person name="Adams M.D."/>
            <person name="Amanatides P.G."/>
            <person name="Baden-Tillson H."/>
            <person name="Barnstead M."/>
            <person name="Chin S.H."/>
            <person name="Dew I."/>
            <person name="Evans C.A."/>
            <person name="Ferriera S."/>
            <person name="Flanigan M."/>
            <person name="Fosler C."/>
            <person name="Glodek A."/>
            <person name="Gu Z."/>
            <person name="Holt R.A."/>
            <person name="Jennings D."/>
            <person name="Kraft C.L."/>
            <person name="Lu F."/>
            <person name="Nguyen T."/>
            <person name="Nusskern D.R."/>
            <person name="Pfannkoch C.M."/>
            <person name="Sitter C."/>
            <person name="Sutton G.G."/>
            <person name="Venter J.C."/>
            <person name="Wang Z."/>
            <person name="Woodage T."/>
            <person name="Zheng X.H."/>
            <person name="Zhong F."/>
        </authorList>
    </citation>
    <scope>NUCLEOTIDE SEQUENCE [LARGE SCALE GENOMIC DNA]</scope>
    <source>
        <strain>BN</strain>
        <strain evidence="2">Sprague-Dawley</strain>
    </source>
</reference>
<accession>A6I445</accession>
<gene>
    <name evidence="1" type="ORF">rCG_25365</name>
</gene>
<dbReference type="EMBL" id="CH473954">
    <property type="protein sequence ID" value="EDL76835.1"/>
    <property type="molecule type" value="Genomic_DNA"/>
</dbReference>
<dbReference type="AlphaFoldDB" id="A6I445"/>
<sequence length="38" mass="4406">MLARLLDRPTIQDTWHKRKRAICRCPAAHMGSSGRSRE</sequence>
<organism evidence="1 2">
    <name type="scientific">Rattus norvegicus</name>
    <name type="common">Rat</name>
    <dbReference type="NCBI Taxonomy" id="10116"/>
    <lineage>
        <taxon>Eukaryota</taxon>
        <taxon>Metazoa</taxon>
        <taxon>Chordata</taxon>
        <taxon>Craniata</taxon>
        <taxon>Vertebrata</taxon>
        <taxon>Euteleostomi</taxon>
        <taxon>Mammalia</taxon>
        <taxon>Eutheria</taxon>
        <taxon>Euarchontoglires</taxon>
        <taxon>Glires</taxon>
        <taxon>Rodentia</taxon>
        <taxon>Myomorpha</taxon>
        <taxon>Muroidea</taxon>
        <taxon>Muridae</taxon>
        <taxon>Murinae</taxon>
        <taxon>Rattus</taxon>
    </lineage>
</organism>